<protein>
    <submittedName>
        <fullName evidence="1">Uncharacterized protein</fullName>
    </submittedName>
</protein>
<keyword evidence="2" id="KW-1185">Reference proteome</keyword>
<dbReference type="Proteomes" id="UP001318682">
    <property type="component" value="Chromosome"/>
</dbReference>
<proteinExistence type="predicted"/>
<reference evidence="2" key="1">
    <citation type="submission" date="2024-01" db="EMBL/GenBank/DDBJ databases">
        <title>Roseobacter fucihabitans sp. nov., isolated from the brown alga Fucus spiralis.</title>
        <authorList>
            <person name="Hahnke S."/>
            <person name="Berger M."/>
            <person name="Schlingloff A."/>
            <person name="Athale I."/>
            <person name="Neumann-Schaal M."/>
            <person name="Adenaya A."/>
            <person name="Poehlein A."/>
            <person name="Daniel R."/>
            <person name="Pertersen J."/>
            <person name="Brinkhoff T."/>
        </authorList>
    </citation>
    <scope>NUCLEOTIDE SEQUENCE [LARGE SCALE GENOMIC DNA]</scope>
    <source>
        <strain evidence="2">B14</strain>
    </source>
</reference>
<gene>
    <name evidence="1" type="ORF">ROLI_033220</name>
</gene>
<evidence type="ECO:0000313" key="2">
    <source>
        <dbReference type="Proteomes" id="UP001318682"/>
    </source>
</evidence>
<dbReference type="RefSeq" id="WP_187430933.1">
    <property type="nucleotide sequence ID" value="NZ_CP143423.1"/>
</dbReference>
<dbReference type="EMBL" id="CP143423">
    <property type="protein sequence ID" value="WVX50225.1"/>
    <property type="molecule type" value="Genomic_DNA"/>
</dbReference>
<accession>A0ABZ2BW12</accession>
<name>A0ABZ2BW12_9RHOB</name>
<organism evidence="1 2">
    <name type="scientific">Roseobacter fucihabitans</name>
    <dbReference type="NCBI Taxonomy" id="1537242"/>
    <lineage>
        <taxon>Bacteria</taxon>
        <taxon>Pseudomonadati</taxon>
        <taxon>Pseudomonadota</taxon>
        <taxon>Alphaproteobacteria</taxon>
        <taxon>Rhodobacterales</taxon>
        <taxon>Roseobacteraceae</taxon>
        <taxon>Roseobacter</taxon>
    </lineage>
</organism>
<evidence type="ECO:0000313" key="1">
    <source>
        <dbReference type="EMBL" id="WVX50225.1"/>
    </source>
</evidence>
<sequence>MENDPKDTVQRLFAEVTAQLEDAALAALEGQSPWIDAEKVRAAAAAVRGHLAEIDRKLDAAEMIAARYLRK</sequence>